<keyword evidence="1" id="KW-0472">Membrane</keyword>
<name>A0A9P5XFX7_9AGAR</name>
<dbReference type="EMBL" id="MU151159">
    <property type="protein sequence ID" value="KAF9448501.1"/>
    <property type="molecule type" value="Genomic_DNA"/>
</dbReference>
<keyword evidence="1" id="KW-0812">Transmembrane</keyword>
<gene>
    <name evidence="2" type="ORF">P691DRAFT_704836</name>
</gene>
<dbReference type="Proteomes" id="UP000807342">
    <property type="component" value="Unassembled WGS sequence"/>
</dbReference>
<evidence type="ECO:0008006" key="4">
    <source>
        <dbReference type="Google" id="ProtNLM"/>
    </source>
</evidence>
<protein>
    <recommendedName>
        <fullName evidence="4">Conidiation-specific protein 13</fullName>
    </recommendedName>
</protein>
<dbReference type="OrthoDB" id="2142213at2759"/>
<dbReference type="AlphaFoldDB" id="A0A9P5XFX7"/>
<organism evidence="2 3">
    <name type="scientific">Macrolepiota fuliginosa MF-IS2</name>
    <dbReference type="NCBI Taxonomy" id="1400762"/>
    <lineage>
        <taxon>Eukaryota</taxon>
        <taxon>Fungi</taxon>
        <taxon>Dikarya</taxon>
        <taxon>Basidiomycota</taxon>
        <taxon>Agaricomycotina</taxon>
        <taxon>Agaricomycetes</taxon>
        <taxon>Agaricomycetidae</taxon>
        <taxon>Agaricales</taxon>
        <taxon>Agaricineae</taxon>
        <taxon>Agaricaceae</taxon>
        <taxon>Macrolepiota</taxon>
    </lineage>
</organism>
<comment type="caution">
    <text evidence="2">The sequence shown here is derived from an EMBL/GenBank/DDBJ whole genome shotgun (WGS) entry which is preliminary data.</text>
</comment>
<feature type="transmembrane region" description="Helical" evidence="1">
    <location>
        <begin position="20"/>
        <end position="38"/>
    </location>
</feature>
<evidence type="ECO:0000256" key="1">
    <source>
        <dbReference type="SAM" id="Phobius"/>
    </source>
</evidence>
<evidence type="ECO:0000313" key="2">
    <source>
        <dbReference type="EMBL" id="KAF9448501.1"/>
    </source>
</evidence>
<keyword evidence="3" id="KW-1185">Reference proteome</keyword>
<reference evidence="2" key="1">
    <citation type="submission" date="2020-11" db="EMBL/GenBank/DDBJ databases">
        <authorList>
            <consortium name="DOE Joint Genome Institute"/>
            <person name="Ahrendt S."/>
            <person name="Riley R."/>
            <person name="Andreopoulos W."/>
            <person name="Labutti K."/>
            <person name="Pangilinan J."/>
            <person name="Ruiz-Duenas F.J."/>
            <person name="Barrasa J.M."/>
            <person name="Sanchez-Garcia M."/>
            <person name="Camarero S."/>
            <person name="Miyauchi S."/>
            <person name="Serrano A."/>
            <person name="Linde D."/>
            <person name="Babiker R."/>
            <person name="Drula E."/>
            <person name="Ayuso-Fernandez I."/>
            <person name="Pacheco R."/>
            <person name="Padilla G."/>
            <person name="Ferreira P."/>
            <person name="Barriuso J."/>
            <person name="Kellner H."/>
            <person name="Castanera R."/>
            <person name="Alfaro M."/>
            <person name="Ramirez L."/>
            <person name="Pisabarro A.G."/>
            <person name="Kuo A."/>
            <person name="Tritt A."/>
            <person name="Lipzen A."/>
            <person name="He G."/>
            <person name="Yan M."/>
            <person name="Ng V."/>
            <person name="Cullen D."/>
            <person name="Martin F."/>
            <person name="Rosso M.-N."/>
            <person name="Henrissat B."/>
            <person name="Hibbett D."/>
            <person name="Martinez A.T."/>
            <person name="Grigoriev I.V."/>
        </authorList>
    </citation>
    <scope>NUCLEOTIDE SEQUENCE</scope>
    <source>
        <strain evidence="2">MF-IS2</strain>
    </source>
</reference>
<keyword evidence="1" id="KW-1133">Transmembrane helix</keyword>
<proteinExistence type="predicted"/>
<sequence length="390" mass="41831">MAGPSPSFSRTRVRWSPGFFATSLLIRLPFFILALDFFDVGVFGHIIRSPDQSNLTSPLTNLTPEQPNFDSFNIGGALYSPASNYVSLPSLPPSCSMYNAAGNECPTTDMMAVNVTYDDCTDAWTLCHCGSANMSLDDAVERLGKVPVGLRKFIAMTLVLPGEETHAYSLTSGDLHMFGDCSMETWVHEATHSYDYAFGDPISGGQPWLDALNADSCATDTYGTSDAAEEFAQMSVLKTFSLIYGALPSGWDPACMSNQLAYMDTLPLYDKTTLFADTCATSPTSVSTPDGRLGTVRAIKIDGPSPVPGAPLRINPNANPTAHVPSSTSEALTPSSTLIAPISVGKDPTDNPDAENKKGNAAVPLLHHSRWQWSRLLYSCVAVVSILGVY</sequence>
<accession>A0A9P5XFX7</accession>
<evidence type="ECO:0000313" key="3">
    <source>
        <dbReference type="Proteomes" id="UP000807342"/>
    </source>
</evidence>